<feature type="transmembrane region" description="Helical" evidence="3">
    <location>
        <begin position="844"/>
        <end position="863"/>
    </location>
</feature>
<dbReference type="InterPro" id="IPR011123">
    <property type="entry name" value="Y_Y_Y"/>
</dbReference>
<organism evidence="5 6">
    <name type="scientific">Granulicella cerasi</name>
    <dbReference type="NCBI Taxonomy" id="741063"/>
    <lineage>
        <taxon>Bacteria</taxon>
        <taxon>Pseudomonadati</taxon>
        <taxon>Acidobacteriota</taxon>
        <taxon>Terriglobia</taxon>
        <taxon>Terriglobales</taxon>
        <taxon>Acidobacteriaceae</taxon>
        <taxon>Granulicella</taxon>
    </lineage>
</organism>
<name>A0ABW1ZDR5_9BACT</name>
<dbReference type="GO" id="GO:0052621">
    <property type="term" value="F:diguanylate cyclase activity"/>
    <property type="evidence" value="ECO:0007669"/>
    <property type="project" value="UniProtKB-EC"/>
</dbReference>
<dbReference type="SUPFAM" id="SSF63829">
    <property type="entry name" value="Calcium-dependent phosphotriesterase"/>
    <property type="match status" value="3"/>
</dbReference>
<evidence type="ECO:0000313" key="6">
    <source>
        <dbReference type="Proteomes" id="UP001596391"/>
    </source>
</evidence>
<dbReference type="Pfam" id="PF07495">
    <property type="entry name" value="Y_Y_Y"/>
    <property type="match status" value="1"/>
</dbReference>
<proteinExistence type="predicted"/>
<dbReference type="InterPro" id="IPR015943">
    <property type="entry name" value="WD40/YVTN_repeat-like_dom_sf"/>
</dbReference>
<dbReference type="EMBL" id="JBHSWI010000001">
    <property type="protein sequence ID" value="MFC6647214.1"/>
    <property type="molecule type" value="Genomic_DNA"/>
</dbReference>
<reference evidence="6" key="1">
    <citation type="journal article" date="2019" name="Int. J. Syst. Evol. Microbiol.">
        <title>The Global Catalogue of Microorganisms (GCM) 10K type strain sequencing project: providing services to taxonomists for standard genome sequencing and annotation.</title>
        <authorList>
            <consortium name="The Broad Institute Genomics Platform"/>
            <consortium name="The Broad Institute Genome Sequencing Center for Infectious Disease"/>
            <person name="Wu L."/>
            <person name="Ma J."/>
        </authorList>
    </citation>
    <scope>NUCLEOTIDE SEQUENCE [LARGE SCALE GENOMIC DNA]</scope>
    <source>
        <strain evidence="6">CGMCC 1.16026</strain>
    </source>
</reference>
<evidence type="ECO:0000256" key="2">
    <source>
        <dbReference type="ARBA" id="ARBA00034247"/>
    </source>
</evidence>
<dbReference type="PANTHER" id="PTHR45138">
    <property type="entry name" value="REGULATORY COMPONENTS OF SENSORY TRANSDUCTION SYSTEM"/>
    <property type="match status" value="1"/>
</dbReference>
<comment type="caution">
    <text evidence="5">The sequence shown here is derived from an EMBL/GenBank/DDBJ whole genome shotgun (WGS) entry which is preliminary data.</text>
</comment>
<dbReference type="PROSITE" id="PS50887">
    <property type="entry name" value="GGDEF"/>
    <property type="match status" value="1"/>
</dbReference>
<evidence type="ECO:0000313" key="5">
    <source>
        <dbReference type="EMBL" id="MFC6647214.1"/>
    </source>
</evidence>
<accession>A0ABW1ZDR5</accession>
<keyword evidence="6" id="KW-1185">Reference proteome</keyword>
<keyword evidence="5" id="KW-0548">Nucleotidyltransferase</keyword>
<keyword evidence="5" id="KW-0808">Transferase</keyword>
<dbReference type="Gene3D" id="2.60.40.10">
    <property type="entry name" value="Immunoglobulins"/>
    <property type="match status" value="1"/>
</dbReference>
<dbReference type="Pfam" id="PF00990">
    <property type="entry name" value="GGDEF"/>
    <property type="match status" value="1"/>
</dbReference>
<dbReference type="CDD" id="cd01949">
    <property type="entry name" value="GGDEF"/>
    <property type="match status" value="1"/>
</dbReference>
<dbReference type="Pfam" id="PF07494">
    <property type="entry name" value="Reg_prop"/>
    <property type="match status" value="4"/>
</dbReference>
<sequence length="1070" mass="118253">MCGYESRVIRNWHDRAQERRGEIPDASRRHLLPMYLLLPLLQHVLAGGSRTGNSPISGDTLARLADPNFSTMGLKDGLPHDSVYGFAQDKRGAIWIATFGGLARFDGYTIRTYTHDSVYADSIPDNNVRGVLARSDGGLWVATGNAGIVSYDPRIDGFRPLPNQPGRIAKCHVFAMTEDTDGSLWFGSEVGLTHFMPKTGTYQIYGIAVKDDHSGLHQKSVFAILRSRNGDLWVGGDHGADVLRRGASQFEAENELLFPGAPAPPVWTVFEDARGQLWIGTDRAGIRIYDPAQKNAEGVISNNELNALIGTATVRGVVEVSPQRFWIATYGSGVIAYDAHSSYARQYKRDLTSPAPLSNNFVRGLFKDSSKNVWIGTDHGLSRLGPLADGLLTLHTSPLRRDGLSGNEVRSVTLQNECLWVGFDQGKVSVIDGNGQMHSVHAAPGVSQKETLQREVLAVKGDEREIFVGGVGLFVVDSKTYSYRPVHGAGLDGQVINALWVSKQFVWVGTYNGLVRYDRNDHSTLLFSHHDDDPRSLADNYVRDLLQTPDGTLWVTTRLGLDEMPKGLESFLHLRKNAPLGFELPSNNVQPIALDAGMLWVGSIDKGLLYQSGTRTVFADGATRQMPVFRDMDTTSGFPSNTVLTVMVGRDHRIWSNTPKGLAVVDPRTRTVKTFTEADGFRISSQNLFGSAAFDDGTLVFPGDQGLAIVRTDRIPKNPTVGNLFLSELAITGRKESAVAQAWGVQSLGVTPRIEMTSRERSFRAVFATLNVATAREMHYSYKLEGFDADWMGGDEGSHIVTYTNLPPGRYRLLVRAWRESDREAVSSTAIMIHIRPLFTETKWFKVLMLAAMVAVIFLAFWLRLQVIERRRFALEQLVKERTGELANKHADLLEANKRLEVLAKRDELTGAFNRRHFLEAANSEFERCVRSGRSFSLLLIDLDNFKRINDLYGHAAGDAALLHTIASLNRELRSTDVLARYGGEEFAVLLPESDDVNAEAVGERLRQQIAATEVVVGELRFSITASVGVSSRNGADSVDEILRRADVALYNAKAYGRNQVVRFSDNAEA</sequence>
<dbReference type="SUPFAM" id="SSF55073">
    <property type="entry name" value="Nucleotide cyclase"/>
    <property type="match status" value="1"/>
</dbReference>
<keyword evidence="3" id="KW-0812">Transmembrane</keyword>
<dbReference type="SMART" id="SM00267">
    <property type="entry name" value="GGDEF"/>
    <property type="match status" value="1"/>
</dbReference>
<dbReference type="InterPro" id="IPR013783">
    <property type="entry name" value="Ig-like_fold"/>
</dbReference>
<dbReference type="Proteomes" id="UP001596391">
    <property type="component" value="Unassembled WGS sequence"/>
</dbReference>
<dbReference type="InterPro" id="IPR029787">
    <property type="entry name" value="Nucleotide_cyclase"/>
</dbReference>
<dbReference type="Gene3D" id="2.130.10.10">
    <property type="entry name" value="YVTN repeat-like/Quinoprotein amine dehydrogenase"/>
    <property type="match status" value="4"/>
</dbReference>
<evidence type="ECO:0000256" key="1">
    <source>
        <dbReference type="ARBA" id="ARBA00012528"/>
    </source>
</evidence>
<dbReference type="InterPro" id="IPR000160">
    <property type="entry name" value="GGDEF_dom"/>
</dbReference>
<feature type="domain" description="GGDEF" evidence="4">
    <location>
        <begin position="934"/>
        <end position="1066"/>
    </location>
</feature>
<protein>
    <recommendedName>
        <fullName evidence="1">diguanylate cyclase</fullName>
        <ecNumber evidence="1">2.7.7.65</ecNumber>
    </recommendedName>
</protein>
<keyword evidence="3" id="KW-1133">Transmembrane helix</keyword>
<evidence type="ECO:0000256" key="3">
    <source>
        <dbReference type="SAM" id="Phobius"/>
    </source>
</evidence>
<dbReference type="NCBIfam" id="TIGR00254">
    <property type="entry name" value="GGDEF"/>
    <property type="match status" value="1"/>
</dbReference>
<dbReference type="EC" id="2.7.7.65" evidence="1"/>
<dbReference type="Gene3D" id="3.30.70.270">
    <property type="match status" value="1"/>
</dbReference>
<dbReference type="InterPro" id="IPR050469">
    <property type="entry name" value="Diguanylate_Cyclase"/>
</dbReference>
<keyword evidence="3" id="KW-0472">Membrane</keyword>
<dbReference type="InterPro" id="IPR043128">
    <property type="entry name" value="Rev_trsase/Diguanyl_cyclase"/>
</dbReference>
<gene>
    <name evidence="5" type="ORF">ACFQBQ_16880</name>
</gene>
<comment type="catalytic activity">
    <reaction evidence="2">
        <text>2 GTP = 3',3'-c-di-GMP + 2 diphosphate</text>
        <dbReference type="Rhea" id="RHEA:24898"/>
        <dbReference type="ChEBI" id="CHEBI:33019"/>
        <dbReference type="ChEBI" id="CHEBI:37565"/>
        <dbReference type="ChEBI" id="CHEBI:58805"/>
        <dbReference type="EC" id="2.7.7.65"/>
    </reaction>
</comment>
<dbReference type="RefSeq" id="WP_390236105.1">
    <property type="nucleotide sequence ID" value="NZ_JBHSWI010000001.1"/>
</dbReference>
<dbReference type="InterPro" id="IPR011110">
    <property type="entry name" value="Reg_prop"/>
</dbReference>
<dbReference type="PANTHER" id="PTHR45138:SF9">
    <property type="entry name" value="DIGUANYLATE CYCLASE DGCM-RELATED"/>
    <property type="match status" value="1"/>
</dbReference>
<evidence type="ECO:0000259" key="4">
    <source>
        <dbReference type="PROSITE" id="PS50887"/>
    </source>
</evidence>